<dbReference type="CDD" id="cd00130">
    <property type="entry name" value="PAS"/>
    <property type="match status" value="4"/>
</dbReference>
<feature type="domain" description="PAS" evidence="7">
    <location>
        <begin position="408"/>
        <end position="478"/>
    </location>
</feature>
<keyword evidence="3" id="KW-0597">Phosphoprotein</keyword>
<dbReference type="InterPro" id="IPR003594">
    <property type="entry name" value="HATPase_dom"/>
</dbReference>
<feature type="domain" description="PAS" evidence="7">
    <location>
        <begin position="285"/>
        <end position="359"/>
    </location>
</feature>
<dbReference type="InterPro" id="IPR036890">
    <property type="entry name" value="HATPase_C_sf"/>
</dbReference>
<dbReference type="InterPro" id="IPR052162">
    <property type="entry name" value="Sensor_kinase/Photoreceptor"/>
</dbReference>
<dbReference type="Gene3D" id="3.30.450.20">
    <property type="entry name" value="PAS domain"/>
    <property type="match status" value="4"/>
</dbReference>
<dbReference type="SMART" id="SM00086">
    <property type="entry name" value="PAC"/>
    <property type="match status" value="3"/>
</dbReference>
<dbReference type="SUPFAM" id="SSF55785">
    <property type="entry name" value="PYP-like sensor domain (PAS domain)"/>
    <property type="match status" value="4"/>
</dbReference>
<dbReference type="Pfam" id="PF08447">
    <property type="entry name" value="PAS_3"/>
    <property type="match status" value="2"/>
</dbReference>
<feature type="domain" description="PAC" evidence="8">
    <location>
        <begin position="488"/>
        <end position="536"/>
    </location>
</feature>
<gene>
    <name evidence="9" type="ORF">JI741_03200</name>
</gene>
<dbReference type="Pfam" id="PF02518">
    <property type="entry name" value="HATPase_c"/>
    <property type="match status" value="1"/>
</dbReference>
<protein>
    <recommendedName>
        <fullName evidence="2">histidine kinase</fullName>
        <ecNumber evidence="2">2.7.13.3</ecNumber>
    </recommendedName>
</protein>
<dbReference type="Proteomes" id="UP000613030">
    <property type="component" value="Unassembled WGS sequence"/>
</dbReference>
<dbReference type="PRINTS" id="PR00344">
    <property type="entry name" value="BCTRLSENSOR"/>
</dbReference>
<feature type="domain" description="PAS" evidence="7">
    <location>
        <begin position="23"/>
        <end position="68"/>
    </location>
</feature>
<evidence type="ECO:0000313" key="10">
    <source>
        <dbReference type="Proteomes" id="UP000613030"/>
    </source>
</evidence>
<dbReference type="SUPFAM" id="SSF47384">
    <property type="entry name" value="Homodimeric domain of signal transducing histidine kinase"/>
    <property type="match status" value="1"/>
</dbReference>
<evidence type="ECO:0000259" key="7">
    <source>
        <dbReference type="PROSITE" id="PS50112"/>
    </source>
</evidence>
<dbReference type="NCBIfam" id="TIGR00229">
    <property type="entry name" value="sensory_box"/>
    <property type="match status" value="4"/>
</dbReference>
<keyword evidence="10" id="KW-1185">Reference proteome</keyword>
<dbReference type="InterPro" id="IPR001610">
    <property type="entry name" value="PAC"/>
</dbReference>
<dbReference type="InterPro" id="IPR000014">
    <property type="entry name" value="PAS"/>
</dbReference>
<dbReference type="PROSITE" id="PS50112">
    <property type="entry name" value="PAS"/>
    <property type="match status" value="3"/>
</dbReference>
<proteinExistence type="predicted"/>
<feature type="domain" description="PAC" evidence="8">
    <location>
        <begin position="113"/>
        <end position="165"/>
    </location>
</feature>
<organism evidence="9 10">
    <name type="scientific">Chryseolinea lacunae</name>
    <dbReference type="NCBI Taxonomy" id="2801331"/>
    <lineage>
        <taxon>Bacteria</taxon>
        <taxon>Pseudomonadati</taxon>
        <taxon>Bacteroidota</taxon>
        <taxon>Cytophagia</taxon>
        <taxon>Cytophagales</taxon>
        <taxon>Fulvivirgaceae</taxon>
        <taxon>Chryseolinea</taxon>
    </lineage>
</organism>
<keyword evidence="4" id="KW-0808">Transferase</keyword>
<evidence type="ECO:0000256" key="5">
    <source>
        <dbReference type="ARBA" id="ARBA00022777"/>
    </source>
</evidence>
<keyword evidence="5" id="KW-0418">Kinase</keyword>
<reference evidence="9 10" key="1">
    <citation type="submission" date="2021-01" db="EMBL/GenBank/DDBJ databases">
        <title>Chryseolinea sp. Jin1 Genome sequencing and assembly.</title>
        <authorList>
            <person name="Kim I."/>
        </authorList>
    </citation>
    <scope>NUCLEOTIDE SEQUENCE [LARGE SCALE GENOMIC DNA]</scope>
    <source>
        <strain evidence="9 10">Jin1</strain>
    </source>
</reference>
<evidence type="ECO:0000313" key="9">
    <source>
        <dbReference type="EMBL" id="MBL0740207.1"/>
    </source>
</evidence>
<sequence length="775" mass="88221">MDKIPFKKKYVQDDTFLNALADAYRLQESIISTTELAVISTTTEGLITSFNRAAEVLSGYTAEEMIGKATPMVLHDNIQLIERADEISTEMGVEIEPNFDVLTAKARLKKTADRREWTYIHKNGHRFPVLVSFTGLFDEKGHLTGFASIATDITESKAAEKKIRDSEAHLQALLHSIDDIAFEVSRDGVYTNIWTRKDYLLLVTPRNEYVGKKMKDVLPPELLQQYMTAIEKVFHTQKSESIEYPLPNHNRWSSGKISYIDENRVLILVRDITAKKKSELLLAQSEQKFRTLTENIPGVIYLRQADASQGVVYINQQVREIVGHEPDDFVSGKISFMDLCHPEDREPVSLAIDKALAAKETFHIKYRVLHKSGLWRWVEEIGSAIQPVDGAAPMIEGFISDITRQKEAEAQLEKIAEENQLIFNNALNLIVIASFKGYFLKVNQYWTALLGWSEEELKARKFIEFIHPDDQKATENAVVHLRGGHHIATFENRYRRKDGTYRWLLWTSATDVKNQRIYASAVDITERKKSEDELLRSKQNVEAIAMKLQEQNRQLDEFAHIISHNLRSPVGNIKALIGLLSPSSSVEEYKQIFEKLRHVANNLGETMNELMETLRAKKETDIEQVDIRFAEIFDKVVQSLQGELLQTGATITHDFNDAPAIHYSRPYLESIFQNLLSNAIKYRSPDRPPHVHATTRWHNDSIELIVRDNGLGIEMDKFGDKLFGLHKTFHDHKDARGVGLFLIKTQIEALGGSISAESQAGMGSTFTVRFGVGQK</sequence>
<feature type="domain" description="Histidine kinase" evidence="6">
    <location>
        <begin position="561"/>
        <end position="774"/>
    </location>
</feature>
<comment type="caution">
    <text evidence="9">The sequence shown here is derived from an EMBL/GenBank/DDBJ whole genome shotgun (WGS) entry which is preliminary data.</text>
</comment>
<evidence type="ECO:0000256" key="4">
    <source>
        <dbReference type="ARBA" id="ARBA00022679"/>
    </source>
</evidence>
<dbReference type="Pfam" id="PF13426">
    <property type="entry name" value="PAS_9"/>
    <property type="match status" value="1"/>
</dbReference>
<dbReference type="EMBL" id="JAERRB010000001">
    <property type="protein sequence ID" value="MBL0740207.1"/>
    <property type="molecule type" value="Genomic_DNA"/>
</dbReference>
<dbReference type="PANTHER" id="PTHR43304:SF1">
    <property type="entry name" value="PAC DOMAIN-CONTAINING PROTEIN"/>
    <property type="match status" value="1"/>
</dbReference>
<accession>A0ABS1KLV3</accession>
<dbReference type="EC" id="2.7.13.3" evidence="2"/>
<dbReference type="CDD" id="cd00082">
    <property type="entry name" value="HisKA"/>
    <property type="match status" value="1"/>
</dbReference>
<evidence type="ECO:0000256" key="3">
    <source>
        <dbReference type="ARBA" id="ARBA00022553"/>
    </source>
</evidence>
<dbReference type="SUPFAM" id="SSF55874">
    <property type="entry name" value="ATPase domain of HSP90 chaperone/DNA topoisomerase II/histidine kinase"/>
    <property type="match status" value="1"/>
</dbReference>
<dbReference type="PROSITE" id="PS50113">
    <property type="entry name" value="PAC"/>
    <property type="match status" value="3"/>
</dbReference>
<dbReference type="InterPro" id="IPR036097">
    <property type="entry name" value="HisK_dim/P_sf"/>
</dbReference>
<dbReference type="Gene3D" id="3.30.565.10">
    <property type="entry name" value="Histidine kinase-like ATPase, C-terminal domain"/>
    <property type="match status" value="1"/>
</dbReference>
<feature type="domain" description="PAC" evidence="8">
    <location>
        <begin position="362"/>
        <end position="414"/>
    </location>
</feature>
<dbReference type="SMART" id="SM00091">
    <property type="entry name" value="PAS"/>
    <property type="match status" value="4"/>
</dbReference>
<dbReference type="InterPro" id="IPR003661">
    <property type="entry name" value="HisK_dim/P_dom"/>
</dbReference>
<dbReference type="InterPro" id="IPR013655">
    <property type="entry name" value="PAS_fold_3"/>
</dbReference>
<dbReference type="InterPro" id="IPR005467">
    <property type="entry name" value="His_kinase_dom"/>
</dbReference>
<name>A0ABS1KLV3_9BACT</name>
<dbReference type="SMART" id="SM00387">
    <property type="entry name" value="HATPase_c"/>
    <property type="match status" value="1"/>
</dbReference>
<dbReference type="PROSITE" id="PS50109">
    <property type="entry name" value="HIS_KIN"/>
    <property type="match status" value="1"/>
</dbReference>
<dbReference type="Gene3D" id="1.10.287.130">
    <property type="match status" value="1"/>
</dbReference>
<evidence type="ECO:0000259" key="6">
    <source>
        <dbReference type="PROSITE" id="PS50109"/>
    </source>
</evidence>
<dbReference type="InterPro" id="IPR004358">
    <property type="entry name" value="Sig_transdc_His_kin-like_C"/>
</dbReference>
<dbReference type="RefSeq" id="WP_202007305.1">
    <property type="nucleotide sequence ID" value="NZ_JAERRB010000001.1"/>
</dbReference>
<dbReference type="PANTHER" id="PTHR43304">
    <property type="entry name" value="PHYTOCHROME-LIKE PROTEIN CPH1"/>
    <property type="match status" value="1"/>
</dbReference>
<evidence type="ECO:0000256" key="2">
    <source>
        <dbReference type="ARBA" id="ARBA00012438"/>
    </source>
</evidence>
<comment type="catalytic activity">
    <reaction evidence="1">
        <text>ATP + protein L-histidine = ADP + protein N-phospho-L-histidine.</text>
        <dbReference type="EC" id="2.7.13.3"/>
    </reaction>
</comment>
<evidence type="ECO:0000259" key="8">
    <source>
        <dbReference type="PROSITE" id="PS50113"/>
    </source>
</evidence>
<dbReference type="InterPro" id="IPR000700">
    <property type="entry name" value="PAS-assoc_C"/>
</dbReference>
<dbReference type="InterPro" id="IPR035965">
    <property type="entry name" value="PAS-like_dom_sf"/>
</dbReference>
<evidence type="ECO:0000256" key="1">
    <source>
        <dbReference type="ARBA" id="ARBA00000085"/>
    </source>
</evidence>